<dbReference type="InterPro" id="IPR044202">
    <property type="entry name" value="LETM1/MDM38-like"/>
</dbReference>
<keyword evidence="4" id="KW-1133">Transmembrane helix</keyword>
<evidence type="ECO:0000256" key="3">
    <source>
        <dbReference type="ARBA" id="ARBA00022792"/>
    </source>
</evidence>
<evidence type="ECO:0000313" key="10">
    <source>
        <dbReference type="Proteomes" id="UP000504606"/>
    </source>
</evidence>
<feature type="domain" description="Letm1 RBD" evidence="9">
    <location>
        <begin position="214"/>
        <end position="392"/>
    </location>
</feature>
<dbReference type="AlphaFoldDB" id="A0A6J1STY4"/>
<keyword evidence="2" id="KW-0812">Transmembrane</keyword>
<evidence type="ECO:0000256" key="5">
    <source>
        <dbReference type="ARBA" id="ARBA00023128"/>
    </source>
</evidence>
<dbReference type="GO" id="GO:0005743">
    <property type="term" value="C:mitochondrial inner membrane"/>
    <property type="evidence" value="ECO:0007669"/>
    <property type="project" value="UniProtKB-SubCell"/>
</dbReference>
<evidence type="ECO:0000256" key="1">
    <source>
        <dbReference type="ARBA" id="ARBA00004434"/>
    </source>
</evidence>
<protein>
    <submittedName>
        <fullName evidence="11">LETM1 domain-containing protein 1 isoform X1</fullName>
    </submittedName>
</protein>
<gene>
    <name evidence="11" type="primary">LOC113210789</name>
</gene>
<dbReference type="Proteomes" id="UP000504606">
    <property type="component" value="Unplaced"/>
</dbReference>
<dbReference type="InterPro" id="IPR033122">
    <property type="entry name" value="LETM1-like_RBD"/>
</dbReference>
<dbReference type="GO" id="GO:0030003">
    <property type="term" value="P:intracellular monoatomic cation homeostasis"/>
    <property type="evidence" value="ECO:0007669"/>
    <property type="project" value="TreeGrafter"/>
</dbReference>
<evidence type="ECO:0000256" key="6">
    <source>
        <dbReference type="ARBA" id="ARBA00023136"/>
    </source>
</evidence>
<dbReference type="OrthoDB" id="73691at2759"/>
<name>A0A6J1STY4_FRAOC</name>
<evidence type="ECO:0000256" key="8">
    <source>
        <dbReference type="SAM" id="MobiDB-lite"/>
    </source>
</evidence>
<feature type="region of interest" description="Disordered" evidence="8">
    <location>
        <begin position="47"/>
        <end position="80"/>
    </location>
</feature>
<dbReference type="PROSITE" id="PS51758">
    <property type="entry name" value="LETM1_RBD"/>
    <property type="match status" value="1"/>
</dbReference>
<dbReference type="PANTHER" id="PTHR14009">
    <property type="entry name" value="LEUCINE ZIPPER-EF-HAND CONTAINING TRANSMEMBRANE PROTEIN"/>
    <property type="match status" value="1"/>
</dbReference>
<evidence type="ECO:0000259" key="9">
    <source>
        <dbReference type="PROSITE" id="PS51758"/>
    </source>
</evidence>
<organism evidence="10 11">
    <name type="scientific">Frankliniella occidentalis</name>
    <name type="common">Western flower thrips</name>
    <name type="synonym">Euthrips occidentalis</name>
    <dbReference type="NCBI Taxonomy" id="133901"/>
    <lineage>
        <taxon>Eukaryota</taxon>
        <taxon>Metazoa</taxon>
        <taxon>Ecdysozoa</taxon>
        <taxon>Arthropoda</taxon>
        <taxon>Hexapoda</taxon>
        <taxon>Insecta</taxon>
        <taxon>Pterygota</taxon>
        <taxon>Neoptera</taxon>
        <taxon>Paraneoptera</taxon>
        <taxon>Thysanoptera</taxon>
        <taxon>Terebrantia</taxon>
        <taxon>Thripoidea</taxon>
        <taxon>Thripidae</taxon>
        <taxon>Frankliniella</taxon>
    </lineage>
</organism>
<keyword evidence="3" id="KW-0999">Mitochondrion inner membrane</keyword>
<evidence type="ECO:0000313" key="11">
    <source>
        <dbReference type="RefSeq" id="XP_026284739.1"/>
    </source>
</evidence>
<comment type="subcellular location">
    <subcellularLocation>
        <location evidence="1">Mitochondrion inner membrane</location>
        <topology evidence="1">Single-pass membrane protein</topology>
    </subcellularLocation>
</comment>
<dbReference type="GO" id="GO:0043022">
    <property type="term" value="F:ribosome binding"/>
    <property type="evidence" value="ECO:0007669"/>
    <property type="project" value="InterPro"/>
</dbReference>
<proteinExistence type="predicted"/>
<evidence type="ECO:0000256" key="7">
    <source>
        <dbReference type="PROSITE-ProRule" id="PRU01094"/>
    </source>
</evidence>
<dbReference type="GeneID" id="113210789"/>
<evidence type="ECO:0000256" key="4">
    <source>
        <dbReference type="ARBA" id="ARBA00022989"/>
    </source>
</evidence>
<accession>A0A6J1STY4</accession>
<dbReference type="Pfam" id="PF07766">
    <property type="entry name" value="LETM1_RBD"/>
    <property type="match status" value="1"/>
</dbReference>
<evidence type="ECO:0000256" key="2">
    <source>
        <dbReference type="ARBA" id="ARBA00022692"/>
    </source>
</evidence>
<keyword evidence="6" id="KW-0472">Membrane</keyword>
<dbReference type="RefSeq" id="XP_026284739.1">
    <property type="nucleotide sequence ID" value="XM_026428954.2"/>
</dbReference>
<keyword evidence="5 7" id="KW-0496">Mitochondrion</keyword>
<dbReference type="KEGG" id="foc:113210789"/>
<keyword evidence="10" id="KW-1185">Reference proteome</keyword>
<reference evidence="11" key="1">
    <citation type="submission" date="2025-08" db="UniProtKB">
        <authorList>
            <consortium name="RefSeq"/>
        </authorList>
    </citation>
    <scope>IDENTIFICATION</scope>
    <source>
        <tissue evidence="11">Whole organism</tissue>
    </source>
</reference>
<dbReference type="PANTHER" id="PTHR14009:SF13">
    <property type="entry name" value="LETM1 DOMAIN-CONTAINING PROTEIN 1"/>
    <property type="match status" value="1"/>
</dbReference>
<sequence length="392" mass="45693">MTVRVFRRSLCGQIQVLVSETLARQKMHEVVNSVTFTHQRLNMFSSASHMKQQSAPTSSQVPSPEPPPPKSPSGEHGGIKQKSLHVTVVSRYMEYVNSYIKILDQKFPAAMHVYRIFMVGTKELLRDIKEYFRLVSNIKWDDQVLRQLTRKELELYQSMPKDMLKIFPFLVLSSLPFANYVMFPVAYKYPRQLLCKHFWTLQQRVEFAMLNHRKRLLNQRAVFRSLQLQLDMQAVKSDKTLHKKWSHALACLGSGQHPRPEIVIQCLPLFRGDPYHIDYLMPSHVNALLRLHGMHSMWRRRNRLVHHASLIHEIDLAILREGGVETLTQDEMRSACFLRGLNPVNMRSEDMCAWLSQWVKISTQVDETSLSLLLHCPVLLAYNKPSNWALFH</sequence>